<dbReference type="AlphaFoldDB" id="A0A5K3F2W5"/>
<dbReference type="Pfam" id="PF16045">
    <property type="entry name" value="LisH_2"/>
    <property type="match status" value="1"/>
</dbReference>
<dbReference type="GO" id="GO:0060287">
    <property type="term" value="P:epithelial cilium movement involved in determination of left/right asymmetry"/>
    <property type="evidence" value="ECO:0007669"/>
    <property type="project" value="TreeGrafter"/>
</dbReference>
<evidence type="ECO:0000313" key="1">
    <source>
        <dbReference type="WBParaSite" id="MCU_005010-RA"/>
    </source>
</evidence>
<reference evidence="1" key="1">
    <citation type="submission" date="2019-11" db="UniProtKB">
        <authorList>
            <consortium name="WormBaseParasite"/>
        </authorList>
    </citation>
    <scope>IDENTIFICATION</scope>
</reference>
<dbReference type="PANTHER" id="PTHR39063:SF1">
    <property type="entry name" value="OFD1 CENTRIOLE AND CENTRIOLAR SATELLITE PROTEIN"/>
    <property type="match status" value="1"/>
</dbReference>
<dbReference type="Gene3D" id="1.20.960.40">
    <property type="match status" value="1"/>
</dbReference>
<dbReference type="WBParaSite" id="MCU_005010-RA">
    <property type="protein sequence ID" value="MCU_005010-RA"/>
    <property type="gene ID" value="MCU_005010"/>
</dbReference>
<organism evidence="1">
    <name type="scientific">Mesocestoides corti</name>
    <name type="common">Flatworm</name>
    <dbReference type="NCBI Taxonomy" id="53468"/>
    <lineage>
        <taxon>Eukaryota</taxon>
        <taxon>Metazoa</taxon>
        <taxon>Spiralia</taxon>
        <taxon>Lophotrochozoa</taxon>
        <taxon>Platyhelminthes</taxon>
        <taxon>Cestoda</taxon>
        <taxon>Eucestoda</taxon>
        <taxon>Cyclophyllidea</taxon>
        <taxon>Mesocestoididae</taxon>
        <taxon>Mesocestoides</taxon>
    </lineage>
</organism>
<dbReference type="PANTHER" id="PTHR39063">
    <property type="entry name" value="ORAL-FACIAL-DIGITAL SYNDROME 1 PROTEIN HOMOLOG"/>
    <property type="match status" value="1"/>
</dbReference>
<dbReference type="GO" id="GO:0005576">
    <property type="term" value="C:extracellular region"/>
    <property type="evidence" value="ECO:0007669"/>
    <property type="project" value="GOC"/>
</dbReference>
<dbReference type="PROSITE" id="PS50896">
    <property type="entry name" value="LISH"/>
    <property type="match status" value="1"/>
</dbReference>
<sequence length="130" mass="14697">MKMVEPAVTVPSSGLQLKLLQAIKSKGVVQELKCNLRQKLIAELYFAQSQQREIKSNNDYSNFDKIAYSLCLEYLQMNNFSFSLSVFVPETGMQSGSVFSRIELIDSLKLKELCNNNEHKLLILSDPSTS</sequence>
<proteinExistence type="predicted"/>
<name>A0A5K3F2W5_MESCO</name>
<dbReference type="GO" id="GO:0036064">
    <property type="term" value="C:ciliary basal body"/>
    <property type="evidence" value="ECO:0007669"/>
    <property type="project" value="TreeGrafter"/>
</dbReference>
<dbReference type="InterPro" id="IPR006594">
    <property type="entry name" value="LisH"/>
</dbReference>
<accession>A0A5K3F2W5</accession>
<protein>
    <submittedName>
        <fullName evidence="1">LisH domain-containing protein</fullName>
    </submittedName>
</protein>
<dbReference type="InterPro" id="IPR055289">
    <property type="entry name" value="OFD1"/>
</dbReference>